<keyword evidence="2" id="KW-1185">Reference proteome</keyword>
<proteinExistence type="predicted"/>
<comment type="caution">
    <text evidence="1">The sequence shown here is derived from an EMBL/GenBank/DDBJ whole genome shotgun (WGS) entry which is preliminary data.</text>
</comment>
<organism evidence="1 2">
    <name type="scientific">Mariniflexile gromovii</name>
    <dbReference type="NCBI Taxonomy" id="362523"/>
    <lineage>
        <taxon>Bacteria</taxon>
        <taxon>Pseudomonadati</taxon>
        <taxon>Bacteroidota</taxon>
        <taxon>Flavobacteriia</taxon>
        <taxon>Flavobacteriales</taxon>
        <taxon>Flavobacteriaceae</taxon>
        <taxon>Mariniflexile</taxon>
    </lineage>
</organism>
<protein>
    <recommendedName>
        <fullName evidence="3">Outer membrane efflux protein</fullName>
    </recommendedName>
</protein>
<gene>
    <name evidence="1" type="ORF">J8H85_00190</name>
</gene>
<name>A0ABS4BQ84_9FLAO</name>
<accession>A0ABS4BQ84</accession>
<sequence>MNLQKMKKRLTIIVLMGTSILFSQQSKPSVLGNIDFFSLIESAPELKSTTEAAFEYACNNNINCQGDSQLELQYEKFKKKMENYTNQLASSIQHKTQSFYGNKNHDEIFNDTKNQVNQNELIKQMGGVDRISQMSEKEREEVAKRELAKNTSTLSFSPFSEEEMQRMMNDPEYAKQMASKYNNMIEKQKADMVMNQLEKKDIYVSNEEFENSLKKRQVYKNTMDINLFVAETTKQLINAFENYSFKIKEFKNTNGNHDELELSYAKEHAKIPLVVMGEGREPDPKMERELKLNYALKHKKRAALELAQLHAEHKNLISVINKTISDYYDFLDKNEYRVNGKMNNIIDGTNTELSLAQLEMSIGETIGKVAEICYHEVSSASDYEQVYQIILNTK</sequence>
<dbReference type="EMBL" id="JAGJCB010000001">
    <property type="protein sequence ID" value="MBP0902230.1"/>
    <property type="molecule type" value="Genomic_DNA"/>
</dbReference>
<dbReference type="Proteomes" id="UP000670776">
    <property type="component" value="Unassembled WGS sequence"/>
</dbReference>
<reference evidence="1 2" key="1">
    <citation type="submission" date="2021-04" db="EMBL/GenBank/DDBJ databases">
        <title>Mariniflexile gromovii gen. nov., sp. nov., a gliding bacterium isolated from the sea urchin Strongylocentrotus intermedius.</title>
        <authorList>
            <person name="Ko S."/>
            <person name="Le V."/>
            <person name="Ahn C.-Y."/>
            <person name="Oh H.-M."/>
        </authorList>
    </citation>
    <scope>NUCLEOTIDE SEQUENCE [LARGE SCALE GENOMIC DNA]</scope>
    <source>
        <strain evidence="1 2">KCTC 12570</strain>
    </source>
</reference>
<evidence type="ECO:0000313" key="2">
    <source>
        <dbReference type="Proteomes" id="UP000670776"/>
    </source>
</evidence>
<evidence type="ECO:0008006" key="3">
    <source>
        <dbReference type="Google" id="ProtNLM"/>
    </source>
</evidence>
<evidence type="ECO:0000313" key="1">
    <source>
        <dbReference type="EMBL" id="MBP0902230.1"/>
    </source>
</evidence>
<dbReference type="RefSeq" id="WP_209651489.1">
    <property type="nucleotide sequence ID" value="NZ_JAGJCB010000001.1"/>
</dbReference>